<proteinExistence type="predicted"/>
<dbReference type="EMBL" id="JBBKTW010000012">
    <property type="protein sequence ID" value="MEN2991620.1"/>
    <property type="molecule type" value="Genomic_DNA"/>
</dbReference>
<evidence type="ECO:0000256" key="4">
    <source>
        <dbReference type="ARBA" id="ARBA00023136"/>
    </source>
</evidence>
<comment type="caution">
    <text evidence="8">The sequence shown here is derived from an EMBL/GenBank/DDBJ whole genome shotgun (WGS) entry which is preliminary data.</text>
</comment>
<feature type="transmembrane region" description="Helical" evidence="6">
    <location>
        <begin position="399"/>
        <end position="417"/>
    </location>
</feature>
<feature type="transmembrane region" description="Helical" evidence="6">
    <location>
        <begin position="106"/>
        <end position="127"/>
    </location>
</feature>
<keyword evidence="3 6" id="KW-1133">Transmembrane helix</keyword>
<feature type="transmembrane region" description="Helical" evidence="6">
    <location>
        <begin position="423"/>
        <end position="441"/>
    </location>
</feature>
<organism evidence="8 9">
    <name type="scientific">Tistrella arctica</name>
    <dbReference type="NCBI Taxonomy" id="3133430"/>
    <lineage>
        <taxon>Bacteria</taxon>
        <taxon>Pseudomonadati</taxon>
        <taxon>Pseudomonadota</taxon>
        <taxon>Alphaproteobacteria</taxon>
        <taxon>Geminicoccales</taxon>
        <taxon>Geminicoccaceae</taxon>
        <taxon>Tistrella</taxon>
    </lineage>
</organism>
<feature type="transmembrane region" description="Helical" evidence="6">
    <location>
        <begin position="369"/>
        <end position="387"/>
    </location>
</feature>
<evidence type="ECO:0000313" key="9">
    <source>
        <dbReference type="Proteomes" id="UP001413721"/>
    </source>
</evidence>
<feature type="transmembrane region" description="Helical" evidence="6">
    <location>
        <begin position="136"/>
        <end position="160"/>
    </location>
</feature>
<keyword evidence="4 6" id="KW-0472">Membrane</keyword>
<evidence type="ECO:0000256" key="2">
    <source>
        <dbReference type="ARBA" id="ARBA00022692"/>
    </source>
</evidence>
<accession>A0ABU9YS25</accession>
<evidence type="ECO:0000256" key="1">
    <source>
        <dbReference type="ARBA" id="ARBA00004141"/>
    </source>
</evidence>
<dbReference type="Proteomes" id="UP001413721">
    <property type="component" value="Unassembled WGS sequence"/>
</dbReference>
<dbReference type="Pfam" id="PF04932">
    <property type="entry name" value="Wzy_C"/>
    <property type="match status" value="1"/>
</dbReference>
<feature type="transmembrane region" description="Helical" evidence="6">
    <location>
        <begin position="54"/>
        <end position="71"/>
    </location>
</feature>
<feature type="region of interest" description="Disordered" evidence="5">
    <location>
        <begin position="1"/>
        <end position="20"/>
    </location>
</feature>
<protein>
    <submittedName>
        <fullName evidence="8">O-antigen ligase family protein</fullName>
    </submittedName>
</protein>
<feature type="transmembrane region" description="Helical" evidence="6">
    <location>
        <begin position="263"/>
        <end position="282"/>
    </location>
</feature>
<dbReference type="PANTHER" id="PTHR37422:SF13">
    <property type="entry name" value="LIPOPOLYSACCHARIDE BIOSYNTHESIS PROTEIN PA4999-RELATED"/>
    <property type="match status" value="1"/>
</dbReference>
<dbReference type="InterPro" id="IPR007016">
    <property type="entry name" value="O-antigen_ligase-rel_domated"/>
</dbReference>
<dbReference type="GO" id="GO:0016874">
    <property type="term" value="F:ligase activity"/>
    <property type="evidence" value="ECO:0007669"/>
    <property type="project" value="UniProtKB-KW"/>
</dbReference>
<keyword evidence="2 6" id="KW-0812">Transmembrane</keyword>
<evidence type="ECO:0000259" key="7">
    <source>
        <dbReference type="Pfam" id="PF04932"/>
    </source>
</evidence>
<feature type="transmembrane region" description="Helical" evidence="6">
    <location>
        <begin position="32"/>
        <end position="48"/>
    </location>
</feature>
<feature type="domain" description="O-antigen ligase-related" evidence="7">
    <location>
        <begin position="225"/>
        <end position="377"/>
    </location>
</feature>
<keyword evidence="8" id="KW-0436">Ligase</keyword>
<gene>
    <name evidence="8" type="ORF">WG926_25130</name>
</gene>
<feature type="transmembrane region" description="Helical" evidence="6">
    <location>
        <begin position="180"/>
        <end position="201"/>
    </location>
</feature>
<evidence type="ECO:0000313" key="8">
    <source>
        <dbReference type="EMBL" id="MEN2991620.1"/>
    </source>
</evidence>
<feature type="transmembrane region" description="Helical" evidence="6">
    <location>
        <begin position="239"/>
        <end position="256"/>
    </location>
</feature>
<dbReference type="PANTHER" id="PTHR37422">
    <property type="entry name" value="TEICHURONIC ACID BIOSYNTHESIS PROTEIN TUAE"/>
    <property type="match status" value="1"/>
</dbReference>
<evidence type="ECO:0000256" key="5">
    <source>
        <dbReference type="SAM" id="MobiDB-lite"/>
    </source>
</evidence>
<comment type="subcellular location">
    <subcellularLocation>
        <location evidence="1">Membrane</location>
        <topology evidence="1">Multi-pass membrane protein</topology>
    </subcellularLocation>
</comment>
<evidence type="ECO:0000256" key="3">
    <source>
        <dbReference type="ARBA" id="ARBA00022989"/>
    </source>
</evidence>
<sequence>MQPPAPDISSGAPTRPPAPSRRAQAACDAMRLAARILVVLMPVLLVVGRAPADIALSLVALLFLVAMAIARDAAPFRTPWMKVALVFWVWLLASAPFALADIGSAFGVSASFIRFPLFAAALSYWLIDDVTWRRRLLLCLAVVLGASAVWAVIEWIDIALSINDEQPVIRLTGPFEDNKVGIFIVKLMFPVLGFLAWRALLPADRVAGGPARASARGTGLVLGYAAVLLVAILLSGERMALLMALAGMLIMGLLVRARLLRRLTLALLAAAIILGGLTAVLAPRLYDRQITSTLATVSAIGDSIHGRYWQSGLDVGALAPWTGVGGKNFRLLCPEIKAAEIAAFEDPQEIQFCATHPHNIYIEAYTEHGIPGLILFCMMIIALILALRGAGRDDRVTGAAIGVLLTLWPLATHGSFYNNWNGAVFWLATGLMLALRNAAAIERKGRPA</sequence>
<keyword evidence="9" id="KW-1185">Reference proteome</keyword>
<dbReference type="RefSeq" id="WP_345935715.1">
    <property type="nucleotide sequence ID" value="NZ_JBBKTV010000014.1"/>
</dbReference>
<feature type="transmembrane region" description="Helical" evidence="6">
    <location>
        <begin position="213"/>
        <end position="233"/>
    </location>
</feature>
<name>A0ABU9YS25_9PROT</name>
<feature type="transmembrane region" description="Helical" evidence="6">
    <location>
        <begin position="83"/>
        <end position="100"/>
    </location>
</feature>
<reference evidence="8 9" key="1">
    <citation type="submission" date="2024-03" db="EMBL/GenBank/DDBJ databases">
        <title>High-quality draft genome sequencing of Tistrella sp. BH-R2-4.</title>
        <authorList>
            <person name="Dong C."/>
        </authorList>
    </citation>
    <scope>NUCLEOTIDE SEQUENCE [LARGE SCALE GENOMIC DNA]</scope>
    <source>
        <strain evidence="8 9">BH-R2-4</strain>
    </source>
</reference>
<dbReference type="InterPro" id="IPR051533">
    <property type="entry name" value="WaaL-like"/>
</dbReference>
<evidence type="ECO:0000256" key="6">
    <source>
        <dbReference type="SAM" id="Phobius"/>
    </source>
</evidence>